<dbReference type="InterPro" id="IPR007527">
    <property type="entry name" value="Znf_SWIM"/>
</dbReference>
<comment type="similarity">
    <text evidence="1">Belongs to the ACBP family.</text>
</comment>
<gene>
    <name evidence="6" type="ORF">CICLE_v10025613mg</name>
</gene>
<name>V4RWR0_CITCL</name>
<sequence>MEVFLEFVLPIAFSLIFSFFLAKLFSLSSSPSTNCDCDLVSGLKPCKHFIQKVVTCEQRGSETEKTHGFVAKVVEGGSETQEKILLDDCCGSCDDVKIGDNEVLKEAEMERVVEEHFGEFGGGESESYAKFGTGLTKDEVSVARSEEIEFLESKCEARKIQKDDGGKCSTFDCKEMLMDKNNFFESEKMAKIESTKTVTRMTESEETEVLESNCDNEIGERNRDEEDDVKLVSFDEDDDWEGIERTELERLFGAAVAFVGNKCNAGRISSIGSDVKMQLYGLHKIATVGPCREPQPMALKVSARANWNAWKQLGNMTPEIAMEQYVTILSRSIPGCIQDGIGGDIKPVSADAEACGELVCDLKAYQVAQLGAVDKR</sequence>
<feature type="domain" description="SWIM-type" evidence="4">
    <location>
        <begin position="20"/>
        <end position="57"/>
    </location>
</feature>
<dbReference type="GO" id="GO:0008270">
    <property type="term" value="F:zinc ion binding"/>
    <property type="evidence" value="ECO:0007669"/>
    <property type="project" value="UniProtKB-KW"/>
</dbReference>
<dbReference type="PROSITE" id="PS51228">
    <property type="entry name" value="ACB_2"/>
    <property type="match status" value="1"/>
</dbReference>
<dbReference type="AlphaFoldDB" id="V4RWR0"/>
<reference evidence="6 7" key="1">
    <citation type="submission" date="2013-10" db="EMBL/GenBank/DDBJ databases">
        <authorList>
            <consortium name="International Citrus Genome Consortium"/>
            <person name="Jenkins J."/>
            <person name="Schmutz J."/>
            <person name="Prochnik S."/>
            <person name="Rokhsar D."/>
            <person name="Gmitter F."/>
            <person name="Ollitrault P."/>
            <person name="Machado M."/>
            <person name="Talon M."/>
            <person name="Wincker P."/>
            <person name="Jaillon O."/>
            <person name="Morgante M."/>
        </authorList>
    </citation>
    <scope>NUCLEOTIDE SEQUENCE</scope>
    <source>
        <strain evidence="7">cv. Clemenules</strain>
    </source>
</reference>
<keyword evidence="7" id="KW-1185">Reference proteome</keyword>
<dbReference type="InterPro" id="IPR035984">
    <property type="entry name" value="Acyl-CoA-binding_sf"/>
</dbReference>
<dbReference type="Pfam" id="PF00887">
    <property type="entry name" value="ACBP"/>
    <property type="match status" value="1"/>
</dbReference>
<evidence type="ECO:0000259" key="5">
    <source>
        <dbReference type="PROSITE" id="PS51228"/>
    </source>
</evidence>
<dbReference type="InterPro" id="IPR000582">
    <property type="entry name" value="Acyl-CoA-binding_protein"/>
</dbReference>
<dbReference type="GO" id="GO:0000062">
    <property type="term" value="F:fatty-acyl-CoA binding"/>
    <property type="evidence" value="ECO:0007669"/>
    <property type="project" value="InterPro"/>
</dbReference>
<dbReference type="Gene3D" id="1.20.80.10">
    <property type="match status" value="1"/>
</dbReference>
<organism evidence="6 7">
    <name type="scientific">Citrus clementina</name>
    <name type="common">Clementine</name>
    <name type="synonym">Citrus deliciosa x Citrus sinensis</name>
    <dbReference type="NCBI Taxonomy" id="85681"/>
    <lineage>
        <taxon>Eukaryota</taxon>
        <taxon>Viridiplantae</taxon>
        <taxon>Streptophyta</taxon>
        <taxon>Embryophyta</taxon>
        <taxon>Tracheophyta</taxon>
        <taxon>Spermatophyta</taxon>
        <taxon>Magnoliopsida</taxon>
        <taxon>eudicotyledons</taxon>
        <taxon>Gunneridae</taxon>
        <taxon>Pentapetalae</taxon>
        <taxon>rosids</taxon>
        <taxon>malvids</taxon>
        <taxon>Sapindales</taxon>
        <taxon>Rutaceae</taxon>
        <taxon>Aurantioideae</taxon>
        <taxon>Citrus</taxon>
    </lineage>
</organism>
<keyword evidence="3" id="KW-0862">Zinc</keyword>
<evidence type="ECO:0000256" key="2">
    <source>
        <dbReference type="ARBA" id="ARBA00023121"/>
    </source>
</evidence>
<dbReference type="GO" id="GO:0006631">
    <property type="term" value="P:fatty acid metabolic process"/>
    <property type="evidence" value="ECO:0007669"/>
    <property type="project" value="TreeGrafter"/>
</dbReference>
<evidence type="ECO:0000313" key="7">
    <source>
        <dbReference type="Proteomes" id="UP000030687"/>
    </source>
</evidence>
<dbReference type="PANTHER" id="PTHR23310:SF105">
    <property type="entry name" value="ACYL-COA-BINDING DOMAIN-CONTAINING PROTEIN 5"/>
    <property type="match status" value="1"/>
</dbReference>
<dbReference type="KEGG" id="cic:CICLE_v10025613mg"/>
<evidence type="ECO:0000313" key="6">
    <source>
        <dbReference type="EMBL" id="ESR39288.1"/>
    </source>
</evidence>
<protein>
    <recommendedName>
        <fullName evidence="8">ACB domain-containing protein</fullName>
    </recommendedName>
</protein>
<evidence type="ECO:0008006" key="8">
    <source>
        <dbReference type="Google" id="ProtNLM"/>
    </source>
</evidence>
<dbReference type="PROSITE" id="PS50966">
    <property type="entry name" value="ZF_SWIM"/>
    <property type="match status" value="1"/>
</dbReference>
<dbReference type="SUPFAM" id="SSF47027">
    <property type="entry name" value="Acyl-CoA binding protein"/>
    <property type="match status" value="1"/>
</dbReference>
<keyword evidence="2" id="KW-0446">Lipid-binding</keyword>
<evidence type="ECO:0000256" key="3">
    <source>
        <dbReference type="PROSITE-ProRule" id="PRU00325"/>
    </source>
</evidence>
<accession>V4RWR0</accession>
<dbReference type="InterPro" id="IPR014352">
    <property type="entry name" value="FERM/acyl-CoA-bd_prot_sf"/>
</dbReference>
<dbReference type="PANTHER" id="PTHR23310">
    <property type="entry name" value="ACYL-COA-BINDING PROTEIN, ACBP"/>
    <property type="match status" value="1"/>
</dbReference>
<keyword evidence="3" id="KW-0863">Zinc-finger</keyword>
<proteinExistence type="inferred from homology"/>
<dbReference type="Proteomes" id="UP000030687">
    <property type="component" value="Unassembled WGS sequence"/>
</dbReference>
<keyword evidence="3" id="KW-0479">Metal-binding</keyword>
<evidence type="ECO:0000256" key="1">
    <source>
        <dbReference type="ARBA" id="ARBA00005567"/>
    </source>
</evidence>
<evidence type="ECO:0000259" key="4">
    <source>
        <dbReference type="PROSITE" id="PS50966"/>
    </source>
</evidence>
<dbReference type="Gramene" id="ESR39288">
    <property type="protein sequence ID" value="ESR39288"/>
    <property type="gene ID" value="CICLE_v10025613mg"/>
</dbReference>
<dbReference type="EMBL" id="KI536925">
    <property type="protein sequence ID" value="ESR39288.1"/>
    <property type="molecule type" value="Genomic_DNA"/>
</dbReference>
<feature type="domain" description="ACB" evidence="5">
    <location>
        <begin position="248"/>
        <end position="338"/>
    </location>
</feature>